<accession>A0A1H7TQR1</accession>
<feature type="chain" id="PRO_5011508484" description="Bulb-type lectin domain-containing protein" evidence="1">
    <location>
        <begin position="18"/>
        <end position="447"/>
    </location>
</feature>
<evidence type="ECO:0000256" key="1">
    <source>
        <dbReference type="SAM" id="SignalP"/>
    </source>
</evidence>
<name>A0A1H7TQR1_9FLAO</name>
<evidence type="ECO:0008006" key="4">
    <source>
        <dbReference type="Google" id="ProtNLM"/>
    </source>
</evidence>
<evidence type="ECO:0000313" key="3">
    <source>
        <dbReference type="Proteomes" id="UP000198990"/>
    </source>
</evidence>
<keyword evidence="3" id="KW-1185">Reference proteome</keyword>
<dbReference type="Proteomes" id="UP000198990">
    <property type="component" value="Unassembled WGS sequence"/>
</dbReference>
<proteinExistence type="predicted"/>
<organism evidence="2 3">
    <name type="scientific">Maribacter orientalis</name>
    <dbReference type="NCBI Taxonomy" id="228957"/>
    <lineage>
        <taxon>Bacteria</taxon>
        <taxon>Pseudomonadati</taxon>
        <taxon>Bacteroidota</taxon>
        <taxon>Flavobacteriia</taxon>
        <taxon>Flavobacteriales</taxon>
        <taxon>Flavobacteriaceae</taxon>
        <taxon>Maribacter</taxon>
    </lineage>
</organism>
<dbReference type="PANTHER" id="PTHR42754:SF1">
    <property type="entry name" value="LIPOPROTEIN"/>
    <property type="match status" value="1"/>
</dbReference>
<protein>
    <recommendedName>
        <fullName evidence="4">Bulb-type lectin domain-containing protein</fullName>
    </recommendedName>
</protein>
<dbReference type="EMBL" id="FNZN01000006">
    <property type="protein sequence ID" value="SEL86885.1"/>
    <property type="molecule type" value="Genomic_DNA"/>
</dbReference>
<dbReference type="PANTHER" id="PTHR42754">
    <property type="entry name" value="ENDOGLUCANASE"/>
    <property type="match status" value="1"/>
</dbReference>
<dbReference type="OrthoDB" id="9811934at2"/>
<dbReference type="STRING" id="228957.SAMN04488008_106114"/>
<sequence length="447" mass="48559">MRKVFLLVLAFSIFSCAKEEAEIAFESLNTEFKGELDFIKNFGGSGNESAQAIVKTTDGGFAILGYTGSTNGDISTKAEEENDYWLLKFDENSNLQWNKTYGGSKDDIGQSLAQTGDGGFILTGYSMSSDGDASNNEGFHDNWILKLDVQGNLEWESSYGFSGHDHSYDILEASQGGYFFTGFLDITSARADGNTEKGNSLTSHGVGEFWGTKIDERGTVQWRGYFGGTNNDRAHGVVQTNDGGFVMAGFTESNDFDISNTNGSYDFWVIKVDSFGNLIWERSFGGEGIEVSYDIAKTADNGFVVVGNTFSTNGDILLNHGESDMWLIKLDEEGNLIWEHTYGGSQFDLAQAVVQSKDGGFLITGNTKSDDKDSSLNKGENDIWVVKTNAFGDLVWEKSFGGSGLDFGFDLLENSDGSILIVGESSSTDFGSISSKGNADLILLKIK</sequence>
<dbReference type="RefSeq" id="WP_091625352.1">
    <property type="nucleotide sequence ID" value="NZ_FNZN01000006.1"/>
</dbReference>
<gene>
    <name evidence="2" type="ORF">SAMN04488008_106114</name>
</gene>
<dbReference type="PROSITE" id="PS51257">
    <property type="entry name" value="PROKAR_LIPOPROTEIN"/>
    <property type="match status" value="1"/>
</dbReference>
<dbReference type="AlphaFoldDB" id="A0A1H7TQR1"/>
<evidence type="ECO:0000313" key="2">
    <source>
        <dbReference type="EMBL" id="SEL86885.1"/>
    </source>
</evidence>
<feature type="signal peptide" evidence="1">
    <location>
        <begin position="1"/>
        <end position="17"/>
    </location>
</feature>
<reference evidence="3" key="1">
    <citation type="submission" date="2016-10" db="EMBL/GenBank/DDBJ databases">
        <authorList>
            <person name="Varghese N."/>
            <person name="Submissions S."/>
        </authorList>
    </citation>
    <scope>NUCLEOTIDE SEQUENCE [LARGE SCALE GENOMIC DNA]</scope>
    <source>
        <strain evidence="3">DSM 16471</strain>
    </source>
</reference>
<keyword evidence="1" id="KW-0732">Signal</keyword>